<evidence type="ECO:0000313" key="2">
    <source>
        <dbReference type="EMBL" id="MCV2873742.1"/>
    </source>
</evidence>
<name>A0ABT2ZRS2_9RHOB</name>
<accession>A0ABT2ZRS2</accession>
<evidence type="ECO:0000313" key="3">
    <source>
        <dbReference type="Proteomes" id="UP001652564"/>
    </source>
</evidence>
<gene>
    <name evidence="2" type="ORF">OEZ71_15695</name>
</gene>
<feature type="chain" id="PRO_5047372194" evidence="1">
    <location>
        <begin position="23"/>
        <end position="58"/>
    </location>
</feature>
<dbReference type="RefSeq" id="WP_263740977.1">
    <property type="nucleotide sequence ID" value="NZ_JAOWKZ010000004.1"/>
</dbReference>
<reference evidence="2 3" key="1">
    <citation type="submission" date="2022-10" db="EMBL/GenBank/DDBJ databases">
        <title>Defluviimonas sp. nov., isolated from ocean surface sediments.</title>
        <authorList>
            <person name="He W."/>
            <person name="Wang L."/>
            <person name="Zhang D.-F."/>
        </authorList>
    </citation>
    <scope>NUCLEOTIDE SEQUENCE [LARGE SCALE GENOMIC DNA]</scope>
    <source>
        <strain evidence="2 3">WL0050</strain>
    </source>
</reference>
<comment type="caution">
    <text evidence="2">The sequence shown here is derived from an EMBL/GenBank/DDBJ whole genome shotgun (WGS) entry which is preliminary data.</text>
</comment>
<sequence>MTRIRTLITAIALGLTAAPALAGGVTFDLPRLQFPTDGAGATRGCHSVTTQVCAPKGQ</sequence>
<keyword evidence="3" id="KW-1185">Reference proteome</keyword>
<protein>
    <submittedName>
        <fullName evidence="2">Uncharacterized protein</fullName>
    </submittedName>
</protein>
<feature type="signal peptide" evidence="1">
    <location>
        <begin position="1"/>
        <end position="22"/>
    </location>
</feature>
<organism evidence="2 3">
    <name type="scientific">Albidovulum litorale</name>
    <dbReference type="NCBI Taxonomy" id="2984134"/>
    <lineage>
        <taxon>Bacteria</taxon>
        <taxon>Pseudomonadati</taxon>
        <taxon>Pseudomonadota</taxon>
        <taxon>Alphaproteobacteria</taxon>
        <taxon>Rhodobacterales</taxon>
        <taxon>Paracoccaceae</taxon>
        <taxon>Albidovulum</taxon>
    </lineage>
</organism>
<dbReference type="EMBL" id="JAOWKZ010000004">
    <property type="protein sequence ID" value="MCV2873742.1"/>
    <property type="molecule type" value="Genomic_DNA"/>
</dbReference>
<dbReference type="Proteomes" id="UP001652564">
    <property type="component" value="Unassembled WGS sequence"/>
</dbReference>
<proteinExistence type="predicted"/>
<keyword evidence="1" id="KW-0732">Signal</keyword>
<evidence type="ECO:0000256" key="1">
    <source>
        <dbReference type="SAM" id="SignalP"/>
    </source>
</evidence>